<reference evidence="3 4" key="1">
    <citation type="submission" date="2024-04" db="EMBL/GenBank/DDBJ databases">
        <title>Genome assembly C_amara_ONT_v2.</title>
        <authorList>
            <person name="Yant L."/>
            <person name="Moore C."/>
            <person name="Slenker M."/>
        </authorList>
    </citation>
    <scope>NUCLEOTIDE SEQUENCE [LARGE SCALE GENOMIC DNA]</scope>
    <source>
        <tissue evidence="3">Leaf</tissue>
    </source>
</reference>
<feature type="compositionally biased region" description="Basic residues" evidence="1">
    <location>
        <begin position="1"/>
        <end position="12"/>
    </location>
</feature>
<dbReference type="PANTHER" id="PTHR35481">
    <property type="entry name" value="DNA-DIRECTED RNA POLYMERASE SUBUNIT ALPHA"/>
    <property type="match status" value="1"/>
</dbReference>
<evidence type="ECO:0000256" key="1">
    <source>
        <dbReference type="SAM" id="MobiDB-lite"/>
    </source>
</evidence>
<evidence type="ECO:0000313" key="4">
    <source>
        <dbReference type="Proteomes" id="UP001558713"/>
    </source>
</evidence>
<gene>
    <name evidence="3" type="ORF">V5N11_017568</name>
</gene>
<dbReference type="InterPro" id="IPR057225">
    <property type="entry name" value="DUF7903"/>
</dbReference>
<dbReference type="Proteomes" id="UP001558713">
    <property type="component" value="Unassembled WGS sequence"/>
</dbReference>
<dbReference type="AlphaFoldDB" id="A0ABD1A1N9"/>
<feature type="domain" description="DUF7903" evidence="2">
    <location>
        <begin position="41"/>
        <end position="386"/>
    </location>
</feature>
<accession>A0ABD1A1N9</accession>
<name>A0ABD1A1N9_CARAN</name>
<dbReference type="PANTHER" id="PTHR35481:SF3">
    <property type="entry name" value="(RAPE) HYPOTHETICAL PROTEIN"/>
    <property type="match status" value="1"/>
</dbReference>
<evidence type="ECO:0000259" key="2">
    <source>
        <dbReference type="Pfam" id="PF25475"/>
    </source>
</evidence>
<organism evidence="3 4">
    <name type="scientific">Cardamine amara subsp. amara</name>
    <dbReference type="NCBI Taxonomy" id="228776"/>
    <lineage>
        <taxon>Eukaryota</taxon>
        <taxon>Viridiplantae</taxon>
        <taxon>Streptophyta</taxon>
        <taxon>Embryophyta</taxon>
        <taxon>Tracheophyta</taxon>
        <taxon>Spermatophyta</taxon>
        <taxon>Magnoliopsida</taxon>
        <taxon>eudicotyledons</taxon>
        <taxon>Gunneridae</taxon>
        <taxon>Pentapetalae</taxon>
        <taxon>rosids</taxon>
        <taxon>malvids</taxon>
        <taxon>Brassicales</taxon>
        <taxon>Brassicaceae</taxon>
        <taxon>Cardamineae</taxon>
        <taxon>Cardamine</taxon>
    </lineage>
</organism>
<sequence length="395" mass="45559">MSYIPPHKRHLKNPVEPSPVPDYLLPKPKKNLNAFKSRIAQGNAIVYSGDSISKWFLVSSNGIEDEVPPSIKFVHVSSDSVECRNGEKPLVLMKNDFQKADTNTEEKEDEDEERTRWLLVAEKIEEDLLLAYEQAKKLMEDHYHVDNGKQRLVARFGKVLFYKRQAGPVAEYSRRNLTKIFSTDVPTSYIQNIKSKAVPSHKFCIDKEKETYIVKIDHYTSPNATISCICTVYKGRWKAERNPVRHLVVDVSCIDKNLDMRLVLATKRKINALTEKEKTNIKELLDSVTIDPNGKGRLRWKLGKTVSDDEYKLFEVCHVRATIYKNRTLRLKVRETDRFNERSGTGEINKGVTLILEDVETKLQEKDIKKGCVMEMLQDALGTIWDFLQCNAYFT</sequence>
<feature type="region of interest" description="Disordered" evidence="1">
    <location>
        <begin position="1"/>
        <end position="22"/>
    </location>
</feature>
<comment type="caution">
    <text evidence="3">The sequence shown here is derived from an EMBL/GenBank/DDBJ whole genome shotgun (WGS) entry which is preliminary data.</text>
</comment>
<evidence type="ECO:0000313" key="3">
    <source>
        <dbReference type="EMBL" id="KAL1193675.1"/>
    </source>
</evidence>
<keyword evidence="4" id="KW-1185">Reference proteome</keyword>
<dbReference type="EMBL" id="JBANAX010000776">
    <property type="protein sequence ID" value="KAL1193675.1"/>
    <property type="molecule type" value="Genomic_DNA"/>
</dbReference>
<dbReference type="Pfam" id="PF25475">
    <property type="entry name" value="DUF7903"/>
    <property type="match status" value="1"/>
</dbReference>
<protein>
    <recommendedName>
        <fullName evidence="2">DUF7903 domain-containing protein</fullName>
    </recommendedName>
</protein>
<proteinExistence type="predicted"/>